<proteinExistence type="predicted"/>
<accession>A0A1F5G7W3</accession>
<sequence>MDPISKEKTLERLTKAQSVSIIISDNSGFDGLASGLGLYLSLTKIGKNISVYAKHPTVSDASKLYAVDKIGRSGEGKNLVINIDNAVNTVDKVTYFLNHDKLKIVIHPLTGTNGASTEQISFEHAPSKSDLRFVIGFKTAEELNKEFVHEQTFSSDSWTVSISLEEMNQKFAHASVGNPQATSLSELTANLLRDLALPLDEDTAYNLYTGIAHSTNNFDVAKSTPATLEIASWLIKFGAGRASFAQKSQPAYETPLSSPVGSFPATSDSFKQVDEVSIDQVEFEKSQKEWLKPPKIYKGSKSFDTEH</sequence>
<gene>
    <name evidence="1" type="ORF">A2693_00695</name>
</gene>
<dbReference type="Gene3D" id="3.90.1640.10">
    <property type="entry name" value="inorganic pyrophosphatase (n-terminal core)"/>
    <property type="match status" value="1"/>
</dbReference>
<dbReference type="AlphaFoldDB" id="A0A1F5G7W3"/>
<dbReference type="EMBL" id="MFAY01000051">
    <property type="protein sequence ID" value="OGD87973.1"/>
    <property type="molecule type" value="Genomic_DNA"/>
</dbReference>
<dbReference type="PANTHER" id="PTHR47618">
    <property type="entry name" value="BIFUNCTIONAL OLIGORIBONUCLEASE AND PAP PHOSPHATASE NRNA"/>
    <property type="match status" value="1"/>
</dbReference>
<name>A0A1F5G7W3_9BACT</name>
<dbReference type="SUPFAM" id="SSF64182">
    <property type="entry name" value="DHH phosphoesterases"/>
    <property type="match status" value="1"/>
</dbReference>
<protein>
    <submittedName>
        <fullName evidence="1">Uncharacterized protein</fullName>
    </submittedName>
</protein>
<evidence type="ECO:0000313" key="2">
    <source>
        <dbReference type="Proteomes" id="UP000178577"/>
    </source>
</evidence>
<reference evidence="1 2" key="1">
    <citation type="journal article" date="2016" name="Nat. Commun.">
        <title>Thousands of microbial genomes shed light on interconnected biogeochemical processes in an aquifer system.</title>
        <authorList>
            <person name="Anantharaman K."/>
            <person name="Brown C.T."/>
            <person name="Hug L.A."/>
            <person name="Sharon I."/>
            <person name="Castelle C.J."/>
            <person name="Probst A.J."/>
            <person name="Thomas B.C."/>
            <person name="Singh A."/>
            <person name="Wilkins M.J."/>
            <person name="Karaoz U."/>
            <person name="Brodie E.L."/>
            <person name="Williams K.H."/>
            <person name="Hubbard S.S."/>
            <person name="Banfield J.F."/>
        </authorList>
    </citation>
    <scope>NUCLEOTIDE SEQUENCE [LARGE SCALE GENOMIC DNA]</scope>
</reference>
<dbReference type="InterPro" id="IPR038763">
    <property type="entry name" value="DHH_sf"/>
</dbReference>
<organism evidence="1 2">
    <name type="scientific">Candidatus Curtissbacteria bacterium RIFCSPHIGHO2_01_FULL_40_12</name>
    <dbReference type="NCBI Taxonomy" id="1797710"/>
    <lineage>
        <taxon>Bacteria</taxon>
        <taxon>Candidatus Curtissiibacteriota</taxon>
    </lineage>
</organism>
<dbReference type="Proteomes" id="UP000178577">
    <property type="component" value="Unassembled WGS sequence"/>
</dbReference>
<dbReference type="PANTHER" id="PTHR47618:SF1">
    <property type="entry name" value="BIFUNCTIONAL OLIGORIBONUCLEASE AND PAP PHOSPHATASE NRNA"/>
    <property type="match status" value="1"/>
</dbReference>
<evidence type="ECO:0000313" key="1">
    <source>
        <dbReference type="EMBL" id="OGD87973.1"/>
    </source>
</evidence>
<comment type="caution">
    <text evidence="1">The sequence shown here is derived from an EMBL/GenBank/DDBJ whole genome shotgun (WGS) entry which is preliminary data.</text>
</comment>
<dbReference type="InterPro" id="IPR051319">
    <property type="entry name" value="Oligoribo/pAp-PDE_c-di-AMP_PDE"/>
</dbReference>